<dbReference type="SUPFAM" id="SSF47413">
    <property type="entry name" value="lambda repressor-like DNA-binding domains"/>
    <property type="match status" value="1"/>
</dbReference>
<gene>
    <name evidence="2" type="ORF">ACFOVU_23770</name>
</gene>
<dbReference type="InterPro" id="IPR001387">
    <property type="entry name" value="Cro/C1-type_HTH"/>
</dbReference>
<keyword evidence="3" id="KW-1185">Reference proteome</keyword>
<reference evidence="3" key="1">
    <citation type="journal article" date="2019" name="Int. J. Syst. Evol. Microbiol.">
        <title>The Global Catalogue of Microorganisms (GCM) 10K type strain sequencing project: providing services to taxonomists for standard genome sequencing and annotation.</title>
        <authorList>
            <consortium name="The Broad Institute Genomics Platform"/>
            <consortium name="The Broad Institute Genome Sequencing Center for Infectious Disease"/>
            <person name="Wu L."/>
            <person name="Ma J."/>
        </authorList>
    </citation>
    <scope>NUCLEOTIDE SEQUENCE [LARGE SCALE GENOMIC DNA]</scope>
    <source>
        <strain evidence="3">TBRC 1826</strain>
    </source>
</reference>
<comment type="caution">
    <text evidence="2">The sequence shown here is derived from an EMBL/GenBank/DDBJ whole genome shotgun (WGS) entry which is preliminary data.</text>
</comment>
<dbReference type="Gene3D" id="1.10.260.40">
    <property type="entry name" value="lambda repressor-like DNA-binding domains"/>
    <property type="match status" value="1"/>
</dbReference>
<evidence type="ECO:0000259" key="1">
    <source>
        <dbReference type="PROSITE" id="PS50943"/>
    </source>
</evidence>
<dbReference type="Proteomes" id="UP001595847">
    <property type="component" value="Unassembled WGS sequence"/>
</dbReference>
<dbReference type="PROSITE" id="PS50943">
    <property type="entry name" value="HTH_CROC1"/>
    <property type="match status" value="1"/>
</dbReference>
<dbReference type="SMART" id="SM00530">
    <property type="entry name" value="HTH_XRE"/>
    <property type="match status" value="1"/>
</dbReference>
<protein>
    <submittedName>
        <fullName evidence="2">Helix-turn-helix domain-containing protein</fullName>
    </submittedName>
</protein>
<feature type="domain" description="HTH cro/C1-type" evidence="1">
    <location>
        <begin position="12"/>
        <end position="68"/>
    </location>
</feature>
<accession>A0ABV8FS10</accession>
<proteinExistence type="predicted"/>
<dbReference type="EMBL" id="JBHSBH010000015">
    <property type="protein sequence ID" value="MFC3998961.1"/>
    <property type="molecule type" value="Genomic_DNA"/>
</dbReference>
<dbReference type="CDD" id="cd00093">
    <property type="entry name" value="HTH_XRE"/>
    <property type="match status" value="1"/>
</dbReference>
<name>A0ABV8FS10_9ACTN</name>
<dbReference type="RefSeq" id="WP_378537141.1">
    <property type="nucleotide sequence ID" value="NZ_JBHSBH010000015.1"/>
</dbReference>
<sequence length="405" mass="44584">MSNDEGTFGKRVKAARERAGLTRPVVGQLLGKSAEWVKAVENGRLQIPRIHVLMRLGEIIGVSDISELVGDAGMSAVTYNKSSHHALADVRRALTAYHFGEISDEPETVDSLEHRVSRAWKVWHGTPYHRTGVSELIPDLISDLRQAERAYEGNERRKVRKLLAQAYHISQLFLSFQPAAEFVTLTGDRAMTAAQDADSPRSIAAAAWYMSHVFRDAGEAHESRVDLAVRAASTLDPDASREDLAEFGLLQLACALSFAKIGRSGDAHHYWDKADRIARKLGDGYSHPWLLFGRGMVDAYAITINLDSVSSGSAVEAAGKVDFNSIPSLTRQSFHMIESARAYRLQKEDVAVMHLLSKAYAKSPETVKFNLFTRSAVNDLATRGNALVRADAEHLAREIGVTPHS</sequence>
<evidence type="ECO:0000313" key="2">
    <source>
        <dbReference type="EMBL" id="MFC3998961.1"/>
    </source>
</evidence>
<dbReference type="InterPro" id="IPR010982">
    <property type="entry name" value="Lambda_DNA-bd_dom_sf"/>
</dbReference>
<dbReference type="Pfam" id="PF13560">
    <property type="entry name" value="HTH_31"/>
    <property type="match status" value="1"/>
</dbReference>
<evidence type="ECO:0000313" key="3">
    <source>
        <dbReference type="Proteomes" id="UP001595847"/>
    </source>
</evidence>
<organism evidence="2 3">
    <name type="scientific">Nocardiopsis sediminis</name>
    <dbReference type="NCBI Taxonomy" id="1778267"/>
    <lineage>
        <taxon>Bacteria</taxon>
        <taxon>Bacillati</taxon>
        <taxon>Actinomycetota</taxon>
        <taxon>Actinomycetes</taxon>
        <taxon>Streptosporangiales</taxon>
        <taxon>Nocardiopsidaceae</taxon>
        <taxon>Nocardiopsis</taxon>
    </lineage>
</organism>